<sequence>MNVTSIVLILKIPHPSNLVHLRPISMCNVLNKVVANMVTNCFQHVLNVCIDSAQSTFVPGHLISDNVMLTYENLHTCRQKRIWKKGFLALKLYMSKAYDWVEREFLRVMMECMGFQKESVAIIMQCITSVSYFVIVNGKRGETFKPTKGLRQGDLLSLFLFLICSEGLSALMKISLHDGLIKWAKASRSVTPLTHDYILFGEATSNGAQILKGILKEYETCLGQCVNFENSTVFYSSNTSNDNRVLISRLLGVQYSNDPEKYLGLLTMVGRKRKTSFLGLKDRVNKRIDGWSTRFPSQGGKEIFIKSVLQAIPTIIAKFWWQKGYGRWGIHWCEWSHLCALKVYGGMGFRSLEKFNIALLAKHGWCLIDHPNSLLACVLKAKYYSSSDFLRVRSLCDQDITNPFGEGETRICWYGERLVNSRACPRCGMRLRLYAILFVNVL</sequence>
<keyword evidence="2" id="KW-0808">Transferase</keyword>
<dbReference type="EMBL" id="SMMG02000009">
    <property type="protein sequence ID" value="KAA3461536.1"/>
    <property type="molecule type" value="Genomic_DNA"/>
</dbReference>
<name>A0A5B6UXR2_9ROSI</name>
<dbReference type="CDD" id="cd01650">
    <property type="entry name" value="RT_nLTR_like"/>
    <property type="match status" value="1"/>
</dbReference>
<reference evidence="3" key="1">
    <citation type="journal article" date="2019" name="Plant Biotechnol. J.">
        <title>Genome sequencing of the Australian wild diploid species Gossypium australe highlights disease resistance and delayed gland morphogenesis.</title>
        <authorList>
            <person name="Cai Y."/>
            <person name="Cai X."/>
            <person name="Wang Q."/>
            <person name="Wang P."/>
            <person name="Zhang Y."/>
            <person name="Cai C."/>
            <person name="Xu Y."/>
            <person name="Wang K."/>
            <person name="Zhou Z."/>
            <person name="Wang C."/>
            <person name="Geng S."/>
            <person name="Li B."/>
            <person name="Dong Q."/>
            <person name="Hou Y."/>
            <person name="Wang H."/>
            <person name="Ai P."/>
            <person name="Liu Z."/>
            <person name="Yi F."/>
            <person name="Sun M."/>
            <person name="An G."/>
            <person name="Cheng J."/>
            <person name="Zhang Y."/>
            <person name="Shi Q."/>
            <person name="Xie Y."/>
            <person name="Shi X."/>
            <person name="Chang Y."/>
            <person name="Huang F."/>
            <person name="Chen Y."/>
            <person name="Hong S."/>
            <person name="Mi L."/>
            <person name="Sun Q."/>
            <person name="Zhang L."/>
            <person name="Zhou B."/>
            <person name="Peng R."/>
            <person name="Zhang X."/>
            <person name="Liu F."/>
        </authorList>
    </citation>
    <scope>NUCLEOTIDE SEQUENCE [LARGE SCALE GENOMIC DNA]</scope>
    <source>
        <strain evidence="3">cv. PA1801</strain>
    </source>
</reference>
<evidence type="ECO:0000259" key="1">
    <source>
        <dbReference type="PROSITE" id="PS50878"/>
    </source>
</evidence>
<organism evidence="2 3">
    <name type="scientific">Gossypium australe</name>
    <dbReference type="NCBI Taxonomy" id="47621"/>
    <lineage>
        <taxon>Eukaryota</taxon>
        <taxon>Viridiplantae</taxon>
        <taxon>Streptophyta</taxon>
        <taxon>Embryophyta</taxon>
        <taxon>Tracheophyta</taxon>
        <taxon>Spermatophyta</taxon>
        <taxon>Magnoliopsida</taxon>
        <taxon>eudicotyledons</taxon>
        <taxon>Gunneridae</taxon>
        <taxon>Pentapetalae</taxon>
        <taxon>rosids</taxon>
        <taxon>malvids</taxon>
        <taxon>Malvales</taxon>
        <taxon>Malvaceae</taxon>
        <taxon>Malvoideae</taxon>
        <taxon>Gossypium</taxon>
    </lineage>
</organism>
<gene>
    <name evidence="2" type="ORF">EPI10_028099</name>
</gene>
<dbReference type="Pfam" id="PF00078">
    <property type="entry name" value="RVT_1"/>
    <property type="match status" value="1"/>
</dbReference>
<accession>A0A5B6UXR2</accession>
<dbReference type="GO" id="GO:0003964">
    <property type="term" value="F:RNA-directed DNA polymerase activity"/>
    <property type="evidence" value="ECO:0007669"/>
    <property type="project" value="UniProtKB-KW"/>
</dbReference>
<dbReference type="PROSITE" id="PS50878">
    <property type="entry name" value="RT_POL"/>
    <property type="match status" value="1"/>
</dbReference>
<dbReference type="Proteomes" id="UP000325315">
    <property type="component" value="Unassembled WGS sequence"/>
</dbReference>
<protein>
    <submittedName>
        <fullName evidence="2">Reverse transcriptase</fullName>
    </submittedName>
</protein>
<keyword evidence="3" id="KW-1185">Reference proteome</keyword>
<evidence type="ECO:0000313" key="3">
    <source>
        <dbReference type="Proteomes" id="UP000325315"/>
    </source>
</evidence>
<dbReference type="InterPro" id="IPR043502">
    <property type="entry name" value="DNA/RNA_pol_sf"/>
</dbReference>
<dbReference type="InterPro" id="IPR000477">
    <property type="entry name" value="RT_dom"/>
</dbReference>
<dbReference type="AlphaFoldDB" id="A0A5B6UXR2"/>
<dbReference type="OrthoDB" id="6151114at2759"/>
<dbReference type="PANTHER" id="PTHR33116:SF86">
    <property type="entry name" value="REVERSE TRANSCRIPTASE DOMAIN-CONTAINING PROTEIN"/>
    <property type="match status" value="1"/>
</dbReference>
<keyword evidence="2" id="KW-0548">Nucleotidyltransferase</keyword>
<comment type="caution">
    <text evidence="2">The sequence shown here is derived from an EMBL/GenBank/DDBJ whole genome shotgun (WGS) entry which is preliminary data.</text>
</comment>
<evidence type="ECO:0000313" key="2">
    <source>
        <dbReference type="EMBL" id="KAA3461536.1"/>
    </source>
</evidence>
<dbReference type="SUPFAM" id="SSF56672">
    <property type="entry name" value="DNA/RNA polymerases"/>
    <property type="match status" value="1"/>
</dbReference>
<proteinExistence type="predicted"/>
<dbReference type="PANTHER" id="PTHR33116">
    <property type="entry name" value="REVERSE TRANSCRIPTASE ZINC-BINDING DOMAIN-CONTAINING PROTEIN-RELATED-RELATED"/>
    <property type="match status" value="1"/>
</dbReference>
<keyword evidence="2" id="KW-0695">RNA-directed DNA polymerase</keyword>
<feature type="domain" description="Reverse transcriptase" evidence="1">
    <location>
        <begin position="1"/>
        <end position="267"/>
    </location>
</feature>